<dbReference type="GO" id="GO:0055085">
    <property type="term" value="P:transmembrane transport"/>
    <property type="evidence" value="ECO:0007669"/>
    <property type="project" value="InterPro"/>
</dbReference>
<feature type="transmembrane region" description="Helical" evidence="9">
    <location>
        <begin position="265"/>
        <end position="285"/>
    </location>
</feature>
<evidence type="ECO:0000313" key="11">
    <source>
        <dbReference type="Proteomes" id="UP000192505"/>
    </source>
</evidence>
<dbReference type="InterPro" id="IPR005495">
    <property type="entry name" value="LptG/LptF_permease"/>
</dbReference>
<comment type="subcellular location">
    <subcellularLocation>
        <location evidence="1">Cell inner membrane</location>
        <topology evidence="1">Multi-pass membrane protein</topology>
    </subcellularLocation>
</comment>
<dbReference type="GO" id="GO:0015920">
    <property type="term" value="P:lipopolysaccharide transport"/>
    <property type="evidence" value="ECO:0007669"/>
    <property type="project" value="TreeGrafter"/>
</dbReference>
<gene>
    <name evidence="10" type="ORF">BWK72_05775</name>
</gene>
<comment type="caution">
    <text evidence="10">The sequence shown here is derived from an EMBL/GenBank/DDBJ whole genome shotgun (WGS) entry which is preliminary data.</text>
</comment>
<keyword evidence="7 9" id="KW-1133">Transmembrane helix</keyword>
<dbReference type="GO" id="GO:0043190">
    <property type="term" value="C:ATP-binding cassette (ABC) transporter complex"/>
    <property type="evidence" value="ECO:0007669"/>
    <property type="project" value="InterPro"/>
</dbReference>
<keyword evidence="3" id="KW-0813">Transport</keyword>
<evidence type="ECO:0000256" key="3">
    <source>
        <dbReference type="ARBA" id="ARBA00022448"/>
    </source>
</evidence>
<evidence type="ECO:0000256" key="1">
    <source>
        <dbReference type="ARBA" id="ARBA00004429"/>
    </source>
</evidence>
<dbReference type="PANTHER" id="PTHR33529:SF7">
    <property type="entry name" value="LIPOPOLYSACCHARIDE EXPORT SYSTEM PERMEASE PROTEIN LPTF"/>
    <property type="match status" value="1"/>
</dbReference>
<evidence type="ECO:0000256" key="6">
    <source>
        <dbReference type="ARBA" id="ARBA00022692"/>
    </source>
</evidence>
<keyword evidence="8 9" id="KW-0472">Membrane</keyword>
<evidence type="ECO:0000256" key="8">
    <source>
        <dbReference type="ARBA" id="ARBA00023136"/>
    </source>
</evidence>
<accession>A0A1W9KXU6</accession>
<keyword evidence="5" id="KW-0997">Cell inner membrane</keyword>
<name>A0A1W9KXU6_9BURK</name>
<proteinExistence type="predicted"/>
<dbReference type="InterPro" id="IPR030922">
    <property type="entry name" value="LptF"/>
</dbReference>
<dbReference type="Proteomes" id="UP000192505">
    <property type="component" value="Unassembled WGS sequence"/>
</dbReference>
<dbReference type="PANTHER" id="PTHR33529">
    <property type="entry name" value="SLR0882 PROTEIN-RELATED"/>
    <property type="match status" value="1"/>
</dbReference>
<evidence type="ECO:0000256" key="2">
    <source>
        <dbReference type="ARBA" id="ARBA00014213"/>
    </source>
</evidence>
<dbReference type="AlphaFoldDB" id="A0A1W9KXU6"/>
<protein>
    <recommendedName>
        <fullName evidence="2">Lipopolysaccharide export system permease protein LptF</fullName>
    </recommendedName>
</protein>
<sequence>MLFHSSLRKELSRSFGATLVVLVTVVMTMTLIRTLGRATRGTFNPSDVTLIMGYTVLGYMPTLLTMGLFIAIMATLSRMYRESEMVIWFCSGKGLGSLVPPLLRFSWPIFAVVAALALLVLPWTQERIEVLRTQYEQRGDLDRVEPGQFQESSNGARVFFVEKNTTGEVSGSNVFIASTENGKETVTSARNGRIELLPQGQFLVLSSGQRLERTIGEQDLKISDFEVYGVQVSAKVAGISQATPVDNLPTLTLLQNRTPANLGELAWRFGLLLASINFVIIGVAISNVNPRVSKNVNLFFAMFTFVAYHNLLNLGQNWISSGKLSFTAFMLLLHGSVALLALLWLARGHNNWHWRNLVGRTASPPGTAP</sequence>
<feature type="transmembrane region" description="Helical" evidence="9">
    <location>
        <begin position="105"/>
        <end position="124"/>
    </location>
</feature>
<reference evidence="10 11" key="1">
    <citation type="submission" date="2017-01" db="EMBL/GenBank/DDBJ databases">
        <title>Novel large sulfur bacteria in the metagenomes of groundwater-fed chemosynthetic microbial mats in the Lake Huron basin.</title>
        <authorList>
            <person name="Sharrar A.M."/>
            <person name="Flood B.E."/>
            <person name="Bailey J.V."/>
            <person name="Jones D.S."/>
            <person name="Biddanda B."/>
            <person name="Ruberg S.A."/>
            <person name="Marcus D.N."/>
            <person name="Dick G.J."/>
        </authorList>
    </citation>
    <scope>NUCLEOTIDE SEQUENCE [LARGE SCALE GENOMIC DNA]</scope>
    <source>
        <strain evidence="10">A7</strain>
    </source>
</reference>
<evidence type="ECO:0000256" key="9">
    <source>
        <dbReference type="SAM" id="Phobius"/>
    </source>
</evidence>
<feature type="transmembrane region" description="Helical" evidence="9">
    <location>
        <begin position="297"/>
        <end position="314"/>
    </location>
</feature>
<keyword evidence="6 9" id="KW-0812">Transmembrane</keyword>
<evidence type="ECO:0000256" key="4">
    <source>
        <dbReference type="ARBA" id="ARBA00022475"/>
    </source>
</evidence>
<evidence type="ECO:0000256" key="7">
    <source>
        <dbReference type="ARBA" id="ARBA00022989"/>
    </source>
</evidence>
<keyword evidence="4" id="KW-1003">Cell membrane</keyword>
<feature type="transmembrane region" description="Helical" evidence="9">
    <location>
        <begin position="48"/>
        <end position="76"/>
    </location>
</feature>
<evidence type="ECO:0000256" key="5">
    <source>
        <dbReference type="ARBA" id="ARBA00022519"/>
    </source>
</evidence>
<evidence type="ECO:0000313" key="10">
    <source>
        <dbReference type="EMBL" id="OQW89425.1"/>
    </source>
</evidence>
<dbReference type="NCBIfam" id="TIGR04407">
    <property type="entry name" value="LptF_YjgP"/>
    <property type="match status" value="1"/>
</dbReference>
<dbReference type="EMBL" id="MTEI01000002">
    <property type="protein sequence ID" value="OQW89425.1"/>
    <property type="molecule type" value="Genomic_DNA"/>
</dbReference>
<feature type="transmembrane region" description="Helical" evidence="9">
    <location>
        <begin position="15"/>
        <end position="36"/>
    </location>
</feature>
<feature type="transmembrane region" description="Helical" evidence="9">
    <location>
        <begin position="326"/>
        <end position="346"/>
    </location>
</feature>
<dbReference type="Pfam" id="PF03739">
    <property type="entry name" value="LptF_LptG"/>
    <property type="match status" value="1"/>
</dbReference>
<organism evidence="10 11">
    <name type="scientific">Rhodoferax ferrireducens</name>
    <dbReference type="NCBI Taxonomy" id="192843"/>
    <lineage>
        <taxon>Bacteria</taxon>
        <taxon>Pseudomonadati</taxon>
        <taxon>Pseudomonadota</taxon>
        <taxon>Betaproteobacteria</taxon>
        <taxon>Burkholderiales</taxon>
        <taxon>Comamonadaceae</taxon>
        <taxon>Rhodoferax</taxon>
    </lineage>
</organism>